<evidence type="ECO:0000256" key="2">
    <source>
        <dbReference type="ARBA" id="ARBA00022741"/>
    </source>
</evidence>
<dbReference type="InterPro" id="IPR029062">
    <property type="entry name" value="Class_I_gatase-like"/>
</dbReference>
<protein>
    <recommendedName>
        <fullName evidence="7">Glutamine amidotransferase</fullName>
    </recommendedName>
</protein>
<keyword evidence="10" id="KW-1185">Reference proteome</keyword>
<dbReference type="GO" id="GO:0003921">
    <property type="term" value="F:GMP synthase activity"/>
    <property type="evidence" value="ECO:0007669"/>
    <property type="project" value="TreeGrafter"/>
</dbReference>
<dbReference type="STRING" id="1294263.JCM21531_1779"/>
<dbReference type="Gene3D" id="3.40.50.880">
    <property type="match status" value="1"/>
</dbReference>
<proteinExistence type="predicted"/>
<evidence type="ECO:0000256" key="6">
    <source>
        <dbReference type="ARBA" id="ARBA00022962"/>
    </source>
</evidence>
<dbReference type="InterPro" id="IPR017926">
    <property type="entry name" value="GATASE"/>
</dbReference>
<evidence type="ECO:0000256" key="5">
    <source>
        <dbReference type="ARBA" id="ARBA00022840"/>
    </source>
</evidence>
<dbReference type="CDD" id="cd01742">
    <property type="entry name" value="GATase1_GMP_Synthase"/>
    <property type="match status" value="1"/>
</dbReference>
<dbReference type="PANTHER" id="PTHR11922">
    <property type="entry name" value="GMP SYNTHASE-RELATED"/>
    <property type="match status" value="1"/>
</dbReference>
<dbReference type="NCBIfam" id="TIGR00888">
    <property type="entry name" value="guaA_Nterm"/>
    <property type="match status" value="1"/>
</dbReference>
<dbReference type="AlphaFoldDB" id="W4V573"/>
<reference evidence="9" key="1">
    <citation type="journal article" date="2014" name="Genome Announc.">
        <title>Draft Genome Sequence of Clostridium straminisolvens Strain JCM 21531T, Isolated from a Cellulose-Degrading Bacterial Community.</title>
        <authorList>
            <person name="Yuki M."/>
            <person name="Oshima K."/>
            <person name="Suda W."/>
            <person name="Sakamoto M."/>
            <person name="Kitamura K."/>
            <person name="Iida T."/>
            <person name="Hattori M."/>
            <person name="Ohkuma M."/>
        </authorList>
    </citation>
    <scope>NUCLEOTIDE SEQUENCE [LARGE SCALE GENOMIC DNA]</scope>
    <source>
        <strain evidence="9">JCM 21531</strain>
    </source>
</reference>
<evidence type="ECO:0000256" key="7">
    <source>
        <dbReference type="ARBA" id="ARBA00031356"/>
    </source>
</evidence>
<dbReference type="EMBL" id="BAVR01000017">
    <property type="protein sequence ID" value="GAE88341.1"/>
    <property type="molecule type" value="Genomic_DNA"/>
</dbReference>
<dbReference type="PANTHER" id="PTHR11922:SF2">
    <property type="entry name" value="GMP SYNTHASE [GLUTAMINE-HYDROLYZING]"/>
    <property type="match status" value="1"/>
</dbReference>
<dbReference type="InterPro" id="IPR004739">
    <property type="entry name" value="GMP_synth_GATase"/>
</dbReference>
<evidence type="ECO:0000256" key="4">
    <source>
        <dbReference type="ARBA" id="ARBA00022755"/>
    </source>
</evidence>
<feature type="domain" description="Glutamine amidotransferase" evidence="8">
    <location>
        <begin position="7"/>
        <end position="146"/>
    </location>
</feature>
<dbReference type="SUPFAM" id="SSF52317">
    <property type="entry name" value="Class I glutamine amidotransferase-like"/>
    <property type="match status" value="1"/>
</dbReference>
<name>W4V573_9FIRM</name>
<dbReference type="GO" id="GO:0005829">
    <property type="term" value="C:cytosol"/>
    <property type="evidence" value="ECO:0007669"/>
    <property type="project" value="TreeGrafter"/>
</dbReference>
<keyword evidence="6" id="KW-0315">Glutamine amidotransferase</keyword>
<evidence type="ECO:0000259" key="8">
    <source>
        <dbReference type="Pfam" id="PF00117"/>
    </source>
</evidence>
<dbReference type="Proteomes" id="UP000019109">
    <property type="component" value="Unassembled WGS sequence"/>
</dbReference>
<evidence type="ECO:0000256" key="3">
    <source>
        <dbReference type="ARBA" id="ARBA00022749"/>
    </source>
</evidence>
<evidence type="ECO:0000256" key="1">
    <source>
        <dbReference type="ARBA" id="ARBA00022598"/>
    </source>
</evidence>
<gene>
    <name evidence="9" type="ORF">JCM21531_1779</name>
</gene>
<keyword evidence="2" id="KW-0547">Nucleotide-binding</keyword>
<comment type="caution">
    <text evidence="9">The sequence shown here is derived from an EMBL/GenBank/DDBJ whole genome shotgun (WGS) entry which is preliminary data.</text>
</comment>
<keyword evidence="4" id="KW-0658">Purine biosynthesis</keyword>
<dbReference type="GO" id="GO:0005524">
    <property type="term" value="F:ATP binding"/>
    <property type="evidence" value="ECO:0007669"/>
    <property type="project" value="UniProtKB-KW"/>
</dbReference>
<evidence type="ECO:0000313" key="10">
    <source>
        <dbReference type="Proteomes" id="UP000019109"/>
    </source>
</evidence>
<organism evidence="9 10">
    <name type="scientific">Acetivibrio straminisolvens JCM 21531</name>
    <dbReference type="NCBI Taxonomy" id="1294263"/>
    <lineage>
        <taxon>Bacteria</taxon>
        <taxon>Bacillati</taxon>
        <taxon>Bacillota</taxon>
        <taxon>Clostridia</taxon>
        <taxon>Eubacteriales</taxon>
        <taxon>Oscillospiraceae</taxon>
        <taxon>Acetivibrio</taxon>
    </lineage>
</organism>
<keyword evidence="1" id="KW-0436">Ligase</keyword>
<sequence>MNNELILVLDFGGQYNQLIARRVREANVYCEVLPYNSSIDKIKSMNPKGIIFTGGPASVLDPKAPFCDKEVFELGIPVLGICYGMQLMSYMLGGTVEKAEQREYGKVNIIFDTGSKLFEGIEKESTCWMSHTYYVNNLPEGFVKCADTPIVLWQQWKTSKRSCMVFNSILKLFILQKEEIY</sequence>
<dbReference type="PRINTS" id="PR00099">
    <property type="entry name" value="CPSGATASE"/>
</dbReference>
<dbReference type="PROSITE" id="PS51273">
    <property type="entry name" value="GATASE_TYPE_1"/>
    <property type="match status" value="1"/>
</dbReference>
<keyword evidence="5" id="KW-0067">ATP-binding</keyword>
<evidence type="ECO:0000313" key="9">
    <source>
        <dbReference type="EMBL" id="GAE88341.1"/>
    </source>
</evidence>
<dbReference type="Pfam" id="PF00117">
    <property type="entry name" value="GATase"/>
    <property type="match status" value="1"/>
</dbReference>
<accession>W4V573</accession>
<keyword evidence="3" id="KW-0332">GMP biosynthesis</keyword>